<protein>
    <recommendedName>
        <fullName evidence="6">Alginate export domain-containing protein</fullName>
    </recommendedName>
</protein>
<dbReference type="SUPFAM" id="SSF56935">
    <property type="entry name" value="Porins"/>
    <property type="match status" value="1"/>
</dbReference>
<dbReference type="Proteomes" id="UP000236751">
    <property type="component" value="Unassembled WGS sequence"/>
</dbReference>
<gene>
    <name evidence="2" type="ordered locus">Nmul_A0368</name>
    <name evidence="3" type="ORF">SAMN05216403_10189</name>
</gene>
<dbReference type="EMBL" id="CP000103">
    <property type="protein sequence ID" value="ABB73676.1"/>
    <property type="molecule type" value="Genomic_DNA"/>
</dbReference>
<dbReference type="HOGENOM" id="CLU_031778_1_0_4"/>
<dbReference type="Proteomes" id="UP000002718">
    <property type="component" value="Chromosome"/>
</dbReference>
<organism evidence="2 4">
    <name type="scientific">Nitrosospira multiformis (strain ATCC 25196 / NCIMB 11849 / C 71)</name>
    <dbReference type="NCBI Taxonomy" id="323848"/>
    <lineage>
        <taxon>Bacteria</taxon>
        <taxon>Pseudomonadati</taxon>
        <taxon>Pseudomonadota</taxon>
        <taxon>Betaproteobacteria</taxon>
        <taxon>Nitrosomonadales</taxon>
        <taxon>Nitrosomonadaceae</taxon>
        <taxon>Nitrosospira</taxon>
    </lineage>
</organism>
<evidence type="ECO:0000256" key="1">
    <source>
        <dbReference type="SAM" id="MobiDB-lite"/>
    </source>
</evidence>
<keyword evidence="4" id="KW-1185">Reference proteome</keyword>
<dbReference type="STRING" id="323848.Nmul_A0368"/>
<sequence>MTKVAPMSYGIRGVYLISLKALLVVRSISFAGEAQVQLPDAAKPVPVIYDANEDRTTPAEPLMLTLSLAMGTSPARPVREPDDRAGAVVSQGENVERRLGEEKPLLLSVSPSLSFISAPAAKDHEINLSREPAPVIAAGNDAESEFTSREALFGDDLGQEQKPSKPMPAWKRLVTGWRGFSQLEIADTYTDPEHLSKAKLRTELSRTGQFNENIKWKISGRFDYDAAYDLSSFYPHAVRQDQRYQFFVRENYLDVSAGDFDFRLGRQHVIWGEMVGLFFADVVSAKDLREFVLPAFDILRIPQWAARAEYSKGDSHAEVVWIPVPTLDEIGKPGADFYPGPLRGVATYLPEDRSGRNIANSNYGVRLSHLVNGWDISGFYYHSLDSSPTFYRIGGPLDPPVFQPRHDEIDQVGGTLSKDFGSIVLKGELIYTDGRKFNVTRPTAMNGLVRQNTLDYVIGLDFSLPAETRLNLQFFQRVFFTHDPDLPLDRLENGASILLNGKLSPKIEAQALLIHSLNRSDWMFRPRLSWNFQPNWRWAVGADVFGGPPIGLFGRFDHADRVYTELRYSF</sequence>
<accession>Q2YC45</accession>
<dbReference type="EMBL" id="FNVK01000001">
    <property type="protein sequence ID" value="SEF39716.1"/>
    <property type="molecule type" value="Genomic_DNA"/>
</dbReference>
<feature type="region of interest" description="Disordered" evidence="1">
    <location>
        <begin position="73"/>
        <end position="94"/>
    </location>
</feature>
<reference evidence="3 5" key="4">
    <citation type="submission" date="2016-10" db="EMBL/GenBank/DDBJ databases">
        <authorList>
            <person name="de Groot N.N."/>
        </authorList>
    </citation>
    <scope>NUCLEOTIDE SEQUENCE [LARGE SCALE GENOMIC DNA]</scope>
    <source>
        <strain evidence="3 5">Nl13</strain>
    </source>
</reference>
<proteinExistence type="predicted"/>
<evidence type="ECO:0000313" key="4">
    <source>
        <dbReference type="Proteomes" id="UP000002718"/>
    </source>
</evidence>
<evidence type="ECO:0000313" key="2">
    <source>
        <dbReference type="EMBL" id="ABB73676.1"/>
    </source>
</evidence>
<evidence type="ECO:0000313" key="5">
    <source>
        <dbReference type="Proteomes" id="UP000236751"/>
    </source>
</evidence>
<dbReference type="eggNOG" id="COG3103">
    <property type="taxonomic scope" value="Bacteria"/>
</dbReference>
<dbReference type="InterPro" id="IPR010727">
    <property type="entry name" value="DUF1302"/>
</dbReference>
<evidence type="ECO:0008006" key="6">
    <source>
        <dbReference type="Google" id="ProtNLM"/>
    </source>
</evidence>
<reference evidence="4" key="2">
    <citation type="submission" date="2005-08" db="EMBL/GenBank/DDBJ databases">
        <title>Complete sequence of chromosome 1 of Nitrosospira multiformis ATCC 25196.</title>
        <authorList>
            <person name="Copeland A."/>
            <person name="Lucas S."/>
            <person name="Lapidus A."/>
            <person name="Barry K."/>
            <person name="Detter J.C."/>
            <person name="Glavina T."/>
            <person name="Hammon N."/>
            <person name="Israni S."/>
            <person name="Pitluck S."/>
            <person name="Chain P."/>
            <person name="Malfatti S."/>
            <person name="Shin M."/>
            <person name="Vergez L."/>
            <person name="Schmutz J."/>
            <person name="Larimer F."/>
            <person name="Land M."/>
            <person name="Hauser L."/>
            <person name="Kyrpides N."/>
            <person name="Lykidis A."/>
            <person name="Richardson P."/>
        </authorList>
    </citation>
    <scope>NUCLEOTIDE SEQUENCE [LARGE SCALE GENOMIC DNA]</scope>
    <source>
        <strain evidence="4">ATCC 25196 / NCIMB 11849 / C 71</strain>
    </source>
</reference>
<dbReference type="KEGG" id="nmu:Nmul_A0368"/>
<dbReference type="AlphaFoldDB" id="Q2YC45"/>
<reference evidence="2 4" key="3">
    <citation type="journal article" date="2008" name="Appl. Environ. Microbiol.">
        <title>Complete genome sequence of Nitrosospira multiformis, an ammonia-oxidizing bacterium from the soil environment.</title>
        <authorList>
            <person name="Norton J.M."/>
            <person name="Klotz M.G."/>
            <person name="Stein L.Y."/>
            <person name="Arp D.J."/>
            <person name="Bottomley P.J."/>
            <person name="Chain P.S."/>
            <person name="Hauser L.J."/>
            <person name="Land M.L."/>
            <person name="Larimer F.W."/>
            <person name="Shin M.W."/>
            <person name="Starkenburg S.R."/>
        </authorList>
    </citation>
    <scope>NUCLEOTIDE SEQUENCE [LARGE SCALE GENOMIC DNA]</scope>
    <source>
        <strain evidence="2">ATCC 25196</strain>
        <strain evidence="4">ATCC 25196 / NCIMB 11849 / C 71</strain>
    </source>
</reference>
<dbReference type="Pfam" id="PF06980">
    <property type="entry name" value="DUF1302"/>
    <property type="match status" value="1"/>
</dbReference>
<reference evidence="2" key="1">
    <citation type="submission" date="2005-08" db="EMBL/GenBank/DDBJ databases">
        <title>Complete sequence of Chromosome 1 of Nitrosospira multiformis ATCC 25196.</title>
        <authorList>
            <consortium name="US DOE Joint Genome Institute"/>
            <person name="Copeland A."/>
            <person name="Lucas S."/>
            <person name="Lapidus A."/>
            <person name="Barry K."/>
            <person name="Detter J.C."/>
            <person name="Glavina T."/>
            <person name="Hammon N."/>
            <person name="Israni S."/>
            <person name="Pitluck S."/>
            <person name="Chain P."/>
            <person name="Malfatti S."/>
            <person name="Shin M."/>
            <person name="Vergez L."/>
            <person name="Schmutz J."/>
            <person name="Larimer F."/>
            <person name="Land M."/>
            <person name="Hauser L."/>
            <person name="Kyrpides N."/>
            <person name="Lykidis A."/>
            <person name="Richardson P."/>
        </authorList>
    </citation>
    <scope>NUCLEOTIDE SEQUENCE</scope>
    <source>
        <strain evidence="2">ATCC 25196</strain>
    </source>
</reference>
<evidence type="ECO:0000313" key="3">
    <source>
        <dbReference type="EMBL" id="SEF39716.1"/>
    </source>
</evidence>
<name>Q2YC45_NITMU</name>